<protein>
    <submittedName>
        <fullName evidence="2">Fused MFS/spermidine synthase</fullName>
    </submittedName>
</protein>
<reference evidence="2 3" key="1">
    <citation type="submission" date="2020-03" db="EMBL/GenBank/DDBJ databases">
        <title>Salinimicrobium sp. nov, isolated from SCS.</title>
        <authorList>
            <person name="Cao W.R."/>
        </authorList>
    </citation>
    <scope>NUCLEOTIDE SEQUENCE [LARGE SCALE GENOMIC DNA]</scope>
    <source>
        <strain evidence="3">J15B91</strain>
    </source>
</reference>
<organism evidence="2 3">
    <name type="scientific">Salinimicrobium oceani</name>
    <dbReference type="NCBI Taxonomy" id="2722702"/>
    <lineage>
        <taxon>Bacteria</taxon>
        <taxon>Pseudomonadati</taxon>
        <taxon>Bacteroidota</taxon>
        <taxon>Flavobacteriia</taxon>
        <taxon>Flavobacteriales</taxon>
        <taxon>Flavobacteriaceae</taxon>
        <taxon>Salinimicrobium</taxon>
    </lineage>
</organism>
<keyword evidence="3" id="KW-1185">Reference proteome</keyword>
<dbReference type="InterPro" id="IPR029063">
    <property type="entry name" value="SAM-dependent_MTases_sf"/>
</dbReference>
<dbReference type="PANTHER" id="PTHR43317:SF1">
    <property type="entry name" value="THERMOSPERMINE SYNTHASE ACAULIS5"/>
    <property type="match status" value="1"/>
</dbReference>
<dbReference type="PANTHER" id="PTHR43317">
    <property type="entry name" value="THERMOSPERMINE SYNTHASE ACAULIS5"/>
    <property type="match status" value="1"/>
</dbReference>
<evidence type="ECO:0000256" key="1">
    <source>
        <dbReference type="ARBA" id="ARBA00023115"/>
    </source>
</evidence>
<name>A0ABX1CXT8_9FLAO</name>
<dbReference type="RefSeq" id="WP_168138171.1">
    <property type="nucleotide sequence ID" value="NZ_JAAVJR010000004.1"/>
</dbReference>
<accession>A0ABX1CXT8</accession>
<comment type="caution">
    <text evidence="2">The sequence shown here is derived from an EMBL/GenBank/DDBJ whole genome shotgun (WGS) entry which is preliminary data.</text>
</comment>
<dbReference type="Pfam" id="PF01564">
    <property type="entry name" value="Spermine_synth"/>
    <property type="match status" value="1"/>
</dbReference>
<evidence type="ECO:0000313" key="3">
    <source>
        <dbReference type="Proteomes" id="UP000703674"/>
    </source>
</evidence>
<dbReference type="SUPFAM" id="SSF53335">
    <property type="entry name" value="S-adenosyl-L-methionine-dependent methyltransferases"/>
    <property type="match status" value="1"/>
</dbReference>
<dbReference type="Gene3D" id="3.40.50.150">
    <property type="entry name" value="Vaccinia Virus protein VP39"/>
    <property type="match status" value="1"/>
</dbReference>
<dbReference type="NCBIfam" id="NF037959">
    <property type="entry name" value="MFS_SpdSyn"/>
    <property type="match status" value="1"/>
</dbReference>
<gene>
    <name evidence="2" type="ORF">HC175_09080</name>
</gene>
<sequence>MKKQLSYLWPLTRKYNSRFNGQLEVTWSNGRKVLDSSNANYSYGPLQEVLDFGLSKVNANRASPILLLGLGGGSVIPLLRKKYRYYSKITAVELDPDILEIAKSEFQVEQYQPLELVCTDAEAYVASAKGKFGLIIVDLFLDLSVPPQFFSLEFWQQVEKLLEKHGKVLFNAGINNAHKEHIASLLENNILKINFERQEDVQRSNTLLLGSS</sequence>
<evidence type="ECO:0000313" key="2">
    <source>
        <dbReference type="EMBL" id="NJW53073.1"/>
    </source>
</evidence>
<proteinExistence type="predicted"/>
<keyword evidence="1" id="KW-0620">Polyamine biosynthesis</keyword>
<dbReference type="CDD" id="cd02440">
    <property type="entry name" value="AdoMet_MTases"/>
    <property type="match status" value="1"/>
</dbReference>
<dbReference type="EMBL" id="JAAVJR010000004">
    <property type="protein sequence ID" value="NJW53073.1"/>
    <property type="molecule type" value="Genomic_DNA"/>
</dbReference>
<dbReference type="Proteomes" id="UP000703674">
    <property type="component" value="Unassembled WGS sequence"/>
</dbReference>